<evidence type="ECO:0000313" key="1">
    <source>
        <dbReference type="EMBL" id="QJA56728.1"/>
    </source>
</evidence>
<proteinExistence type="predicted"/>
<accession>A0A6M3IHY8</accession>
<dbReference type="EMBL" id="MT141236">
    <property type="protein sequence ID" value="QJA56728.1"/>
    <property type="molecule type" value="Genomic_DNA"/>
</dbReference>
<sequence length="52" mass="5984">MRHNDYVPVGKCKSCKAKVYSPVAWASKNYDVPRVPTCQHPVALDPWKKQKK</sequence>
<dbReference type="AlphaFoldDB" id="A0A6M3IHY8"/>
<organism evidence="1">
    <name type="scientific">viral metagenome</name>
    <dbReference type="NCBI Taxonomy" id="1070528"/>
    <lineage>
        <taxon>unclassified sequences</taxon>
        <taxon>metagenomes</taxon>
        <taxon>organismal metagenomes</taxon>
    </lineage>
</organism>
<reference evidence="1" key="1">
    <citation type="submission" date="2020-03" db="EMBL/GenBank/DDBJ databases">
        <title>The deep terrestrial virosphere.</title>
        <authorList>
            <person name="Holmfeldt K."/>
            <person name="Nilsson E."/>
            <person name="Simone D."/>
            <person name="Lopez-Fernandez M."/>
            <person name="Wu X."/>
            <person name="de Brujin I."/>
            <person name="Lundin D."/>
            <person name="Andersson A."/>
            <person name="Bertilsson S."/>
            <person name="Dopson M."/>
        </authorList>
    </citation>
    <scope>NUCLEOTIDE SEQUENCE</scope>
    <source>
        <strain evidence="1">MM415B01803</strain>
    </source>
</reference>
<gene>
    <name evidence="1" type="ORF">MM415B01803_0007</name>
</gene>
<protein>
    <submittedName>
        <fullName evidence="1">Uncharacterized protein</fullName>
    </submittedName>
</protein>
<name>A0A6M3IHY8_9ZZZZ</name>